<feature type="chain" id="PRO_5046769683" description="Lipoprotein" evidence="2">
    <location>
        <begin position="23"/>
        <end position="284"/>
    </location>
</feature>
<keyword evidence="2" id="KW-0732">Signal</keyword>
<feature type="region of interest" description="Disordered" evidence="1">
    <location>
        <begin position="113"/>
        <end position="141"/>
    </location>
</feature>
<evidence type="ECO:0000256" key="1">
    <source>
        <dbReference type="SAM" id="MobiDB-lite"/>
    </source>
</evidence>
<organism evidence="3 4">
    <name type="scientific">Plantactinospora endophytica</name>
    <dbReference type="NCBI Taxonomy" id="673535"/>
    <lineage>
        <taxon>Bacteria</taxon>
        <taxon>Bacillati</taxon>
        <taxon>Actinomycetota</taxon>
        <taxon>Actinomycetes</taxon>
        <taxon>Micromonosporales</taxon>
        <taxon>Micromonosporaceae</taxon>
        <taxon>Plantactinospora</taxon>
    </lineage>
</organism>
<proteinExistence type="predicted"/>
<evidence type="ECO:0000256" key="2">
    <source>
        <dbReference type="SAM" id="SignalP"/>
    </source>
</evidence>
<sequence length="284" mass="31119">MRFRLVAATVVVAFLTCGCGQSAPPNQVVATAPVDTRQGSSYPKLPFDDYELTPEQREDLENLVDRVTRRCMRAAGFDSTSGFPAGTGWIARTIREYKSRRYGVTDPGISRAHGYRLSRESRGTADPKPLDSVSGEEGQAVGACGRRARGVVRAVDDDASAQRVGDLGVQVFRRTVSDDRVRAAFVDWSDCMREHGHAYQDPFRAAGDPRWDGEGDTPSAVQIGVALDDISCKGRTRLVAVASTVEAEYQNAELDRNPEVFARARQELTKRGALLSRLLRENPA</sequence>
<accession>A0ABQ4EC67</accession>
<evidence type="ECO:0000313" key="3">
    <source>
        <dbReference type="EMBL" id="GIG92304.1"/>
    </source>
</evidence>
<feature type="signal peptide" evidence="2">
    <location>
        <begin position="1"/>
        <end position="22"/>
    </location>
</feature>
<name>A0ABQ4EC67_9ACTN</name>
<dbReference type="PROSITE" id="PS51257">
    <property type="entry name" value="PROKAR_LIPOPROTEIN"/>
    <property type="match status" value="1"/>
</dbReference>
<evidence type="ECO:0000313" key="4">
    <source>
        <dbReference type="Proteomes" id="UP000646749"/>
    </source>
</evidence>
<dbReference type="EMBL" id="BONW01000042">
    <property type="protein sequence ID" value="GIG92304.1"/>
    <property type="molecule type" value="Genomic_DNA"/>
</dbReference>
<reference evidence="3 4" key="1">
    <citation type="submission" date="2021-01" db="EMBL/GenBank/DDBJ databases">
        <title>Whole genome shotgun sequence of Plantactinospora endophytica NBRC 110450.</title>
        <authorList>
            <person name="Komaki H."/>
            <person name="Tamura T."/>
        </authorList>
    </citation>
    <scope>NUCLEOTIDE SEQUENCE [LARGE SCALE GENOMIC DNA]</scope>
    <source>
        <strain evidence="3 4">NBRC 110450</strain>
    </source>
</reference>
<feature type="compositionally biased region" description="Basic and acidic residues" evidence="1">
    <location>
        <begin position="117"/>
        <end position="129"/>
    </location>
</feature>
<keyword evidence="4" id="KW-1185">Reference proteome</keyword>
<evidence type="ECO:0008006" key="5">
    <source>
        <dbReference type="Google" id="ProtNLM"/>
    </source>
</evidence>
<dbReference type="Proteomes" id="UP000646749">
    <property type="component" value="Unassembled WGS sequence"/>
</dbReference>
<gene>
    <name evidence="3" type="ORF">Pen02_72400</name>
</gene>
<comment type="caution">
    <text evidence="3">The sequence shown here is derived from an EMBL/GenBank/DDBJ whole genome shotgun (WGS) entry which is preliminary data.</text>
</comment>
<protein>
    <recommendedName>
        <fullName evidence="5">Lipoprotein</fullName>
    </recommendedName>
</protein>